<reference evidence="3 5" key="1">
    <citation type="submission" date="2015-09" db="EMBL/GenBank/DDBJ databases">
        <authorList>
            <consortium name="Pathogen Informatics"/>
        </authorList>
    </citation>
    <scope>NUCLEOTIDE SEQUENCE [LARGE SCALE GENOMIC DNA]</scope>
    <source>
        <strain evidence="3 5">2789STDY5834846</strain>
    </source>
</reference>
<organism evidence="3 5">
    <name type="scientific">Bacteroides faecis</name>
    <dbReference type="NCBI Taxonomy" id="674529"/>
    <lineage>
        <taxon>Bacteria</taxon>
        <taxon>Pseudomonadati</taxon>
        <taxon>Bacteroidota</taxon>
        <taxon>Bacteroidia</taxon>
        <taxon>Bacteroidales</taxon>
        <taxon>Bacteroidaceae</taxon>
        <taxon>Bacteroides</taxon>
    </lineage>
</organism>
<dbReference type="RefSeq" id="WP_055268827.1">
    <property type="nucleotide sequence ID" value="NZ_CACRSZ010000070.1"/>
</dbReference>
<accession>A0A6N2WR73</accession>
<evidence type="ECO:0000313" key="3">
    <source>
        <dbReference type="EMBL" id="CUO58506.1"/>
    </source>
</evidence>
<dbReference type="AlphaFoldDB" id="A0A174GBT2"/>
<protein>
    <submittedName>
        <fullName evidence="3">Uncharacterized protein</fullName>
    </submittedName>
</protein>
<sequence length="173" mass="20349">MKNIIENIDWLITAFTFLGGIYMYINHTRRLNQQQVKLNDQQKLLNKQQELLNEYQLQKSKEEILEKKQALIEANVYKTSDRKGNPIWRMKVYNKGKTKGSNINFKSETLSNDQGIIITDGLEMFPLPSLLPQGSVELSIILFTSHQPMHKIRFTWEDESGKERFQEQDVIFQ</sequence>
<evidence type="ECO:0000313" key="5">
    <source>
        <dbReference type="Proteomes" id="UP000095606"/>
    </source>
</evidence>
<evidence type="ECO:0000256" key="1">
    <source>
        <dbReference type="SAM" id="Coils"/>
    </source>
</evidence>
<keyword evidence="2" id="KW-0812">Transmembrane</keyword>
<reference evidence="4" key="2">
    <citation type="submission" date="2019-11" db="EMBL/GenBank/DDBJ databases">
        <authorList>
            <person name="Feng L."/>
        </authorList>
    </citation>
    <scope>NUCLEOTIDE SEQUENCE</scope>
    <source>
        <strain evidence="4">BfaecisLFYP10</strain>
    </source>
</reference>
<evidence type="ECO:0000313" key="4">
    <source>
        <dbReference type="EMBL" id="VYT43911.1"/>
    </source>
</evidence>
<keyword evidence="2" id="KW-0472">Membrane</keyword>
<proteinExistence type="predicted"/>
<keyword evidence="1" id="KW-0175">Coiled coil</keyword>
<dbReference type="Proteomes" id="UP000095606">
    <property type="component" value="Unassembled WGS sequence"/>
</dbReference>
<gene>
    <name evidence="4" type="ORF">BFLFYP10_03320</name>
    <name evidence="3" type="ORF">ERS852461_00620</name>
</gene>
<feature type="coiled-coil region" evidence="1">
    <location>
        <begin position="31"/>
        <end position="65"/>
    </location>
</feature>
<dbReference type="EMBL" id="CACRSZ010000070">
    <property type="protein sequence ID" value="VYT43911.1"/>
    <property type="molecule type" value="Genomic_DNA"/>
</dbReference>
<name>A0A174GBT2_9BACE</name>
<feature type="transmembrane region" description="Helical" evidence="2">
    <location>
        <begin position="7"/>
        <end position="25"/>
    </location>
</feature>
<evidence type="ECO:0000256" key="2">
    <source>
        <dbReference type="SAM" id="Phobius"/>
    </source>
</evidence>
<accession>A0A174GBT2</accession>
<keyword evidence="2" id="KW-1133">Transmembrane helix</keyword>
<dbReference type="EMBL" id="CZAE01000002">
    <property type="protein sequence ID" value="CUO58506.1"/>
    <property type="molecule type" value="Genomic_DNA"/>
</dbReference>
<dbReference type="GeneID" id="69590420"/>